<evidence type="ECO:0000256" key="3">
    <source>
        <dbReference type="ARBA" id="ARBA00022729"/>
    </source>
</evidence>
<gene>
    <name evidence="8" type="primary">ABSGL_04849.1 scaffold 6035</name>
</gene>
<comment type="subcellular location">
    <subcellularLocation>
        <location evidence="1">Membrane</location>
        <topology evidence="1">Single-pass membrane protein</topology>
    </subcellularLocation>
</comment>
<dbReference type="OrthoDB" id="6278596at2759"/>
<dbReference type="EMBL" id="LT552594">
    <property type="protein sequence ID" value="SAL99248.1"/>
    <property type="molecule type" value="Genomic_DNA"/>
</dbReference>
<feature type="signal peptide" evidence="7">
    <location>
        <begin position="1"/>
        <end position="21"/>
    </location>
</feature>
<feature type="compositionally biased region" description="Basic and acidic residues" evidence="6">
    <location>
        <begin position="518"/>
        <end position="535"/>
    </location>
</feature>
<keyword evidence="5" id="KW-0472">Membrane</keyword>
<reference evidence="8" key="1">
    <citation type="submission" date="2016-04" db="EMBL/GenBank/DDBJ databases">
        <authorList>
            <person name="Evans L.H."/>
            <person name="Alamgir A."/>
            <person name="Owens N."/>
            <person name="Weber N.D."/>
            <person name="Virtaneva K."/>
            <person name="Barbian K."/>
            <person name="Babar A."/>
            <person name="Rosenke K."/>
        </authorList>
    </citation>
    <scope>NUCLEOTIDE SEQUENCE [LARGE SCALE GENOMIC DNA]</scope>
    <source>
        <strain evidence="8">CBS 101.48</strain>
    </source>
</reference>
<dbReference type="InterPro" id="IPR018939">
    <property type="entry name" value="Autophagy-rel_prot_27"/>
</dbReference>
<dbReference type="InParanoid" id="A0A168MUS3"/>
<dbReference type="InterPro" id="IPR009011">
    <property type="entry name" value="Man6P_isomerase_rcpt-bd_dom_sf"/>
</dbReference>
<feature type="region of interest" description="Disordered" evidence="6">
    <location>
        <begin position="494"/>
        <end position="535"/>
    </location>
</feature>
<feature type="chain" id="PRO_5007899130" evidence="7">
    <location>
        <begin position="22"/>
        <end position="535"/>
    </location>
</feature>
<dbReference type="STRING" id="4829.A0A168MUS3"/>
<feature type="compositionally biased region" description="Polar residues" evidence="6">
    <location>
        <begin position="382"/>
        <end position="392"/>
    </location>
</feature>
<protein>
    <submittedName>
        <fullName evidence="8">Uncharacterized protein</fullName>
    </submittedName>
</protein>
<evidence type="ECO:0000256" key="4">
    <source>
        <dbReference type="ARBA" id="ARBA00022989"/>
    </source>
</evidence>
<organism evidence="8">
    <name type="scientific">Absidia glauca</name>
    <name type="common">Pin mould</name>
    <dbReference type="NCBI Taxonomy" id="4829"/>
    <lineage>
        <taxon>Eukaryota</taxon>
        <taxon>Fungi</taxon>
        <taxon>Fungi incertae sedis</taxon>
        <taxon>Mucoromycota</taxon>
        <taxon>Mucoromycotina</taxon>
        <taxon>Mucoromycetes</taxon>
        <taxon>Mucorales</taxon>
        <taxon>Cunninghamellaceae</taxon>
        <taxon>Absidia</taxon>
    </lineage>
</organism>
<keyword evidence="2" id="KW-0812">Transmembrane</keyword>
<dbReference type="AlphaFoldDB" id="A0A168MUS3"/>
<dbReference type="Pfam" id="PF09451">
    <property type="entry name" value="ATG27"/>
    <property type="match status" value="1"/>
</dbReference>
<evidence type="ECO:0000313" key="8">
    <source>
        <dbReference type="EMBL" id="SAL99248.1"/>
    </source>
</evidence>
<evidence type="ECO:0000256" key="1">
    <source>
        <dbReference type="ARBA" id="ARBA00004167"/>
    </source>
</evidence>
<accession>A0A168MUS3</accession>
<feature type="region of interest" description="Disordered" evidence="6">
    <location>
        <begin position="354"/>
        <end position="392"/>
    </location>
</feature>
<evidence type="ECO:0000256" key="5">
    <source>
        <dbReference type="ARBA" id="ARBA00023136"/>
    </source>
</evidence>
<name>A0A168MUS3_ABSGL</name>
<evidence type="ECO:0000256" key="2">
    <source>
        <dbReference type="ARBA" id="ARBA00022692"/>
    </source>
</evidence>
<keyword evidence="9" id="KW-1185">Reference proteome</keyword>
<evidence type="ECO:0000256" key="6">
    <source>
        <dbReference type="SAM" id="MobiDB-lite"/>
    </source>
</evidence>
<sequence>MRGSMITAFCIGVLLLSTVDGSQFYCQRGFKHPGNPQYELDLSKLDQKFVMEEFTDTSPARTKIETQINICNPLQMDDIKDEQERCSVDTYVCRRKIFLKSGQSDYVAVVQNLANDHSKNSLKPAFKPVGSADDPSKAGTQYSLTLGGGKDLGLEQSVSITLECASDQDRNVRAKLSRARNPVANGTCTPDFKKGTDSKVCPRNIHKQRVNCHMENRPRLCRKRWKCRNFVWSMDFLQNVSKRISPDSEPVSGLISGTHFLPSGDFSGNGSTRLLVMASIYLIGGALYNFNQYNARGLDLIPHRGSVISRRRGGGGQGYCVCNAYLESLYDFYRMKYARKGTVHEKELPLPMSAESLNSCSQDPTPNFKRHKNHAEYEGSNPVDSSQPPANKSNALASTLLNILLARQDFSLYDASRYMTNAVIPPPFRVMTVPKDYVLADKATGAPGAHSPLSPQSPGSPLYPDGLMTPEWIKKHLELPSVVVGCYDLWDSHQAPPGSPARPRRETGPLSSHILVDPTEREKDTALAHEINERR</sequence>
<keyword evidence="3 7" id="KW-0732">Signal</keyword>
<keyword evidence="4" id="KW-1133">Transmembrane helix</keyword>
<dbReference type="Gene3D" id="2.70.130.10">
    <property type="entry name" value="Mannose-6-phosphate receptor binding domain"/>
    <property type="match status" value="1"/>
</dbReference>
<evidence type="ECO:0000256" key="7">
    <source>
        <dbReference type="SAM" id="SignalP"/>
    </source>
</evidence>
<dbReference type="Proteomes" id="UP000078561">
    <property type="component" value="Unassembled WGS sequence"/>
</dbReference>
<dbReference type="GO" id="GO:0016020">
    <property type="term" value="C:membrane"/>
    <property type="evidence" value="ECO:0007669"/>
    <property type="project" value="UniProtKB-SubCell"/>
</dbReference>
<proteinExistence type="predicted"/>
<feature type="compositionally biased region" description="Polar residues" evidence="6">
    <location>
        <begin position="355"/>
        <end position="365"/>
    </location>
</feature>
<evidence type="ECO:0000313" key="9">
    <source>
        <dbReference type="Proteomes" id="UP000078561"/>
    </source>
</evidence>